<keyword evidence="6" id="KW-1185">Reference proteome</keyword>
<dbReference type="FunFam" id="1.10.20.10:FF:000043">
    <property type="entry name" value="Histone H2B"/>
    <property type="match status" value="1"/>
</dbReference>
<dbReference type="Proteomes" id="UP001620626">
    <property type="component" value="Unassembled WGS sequence"/>
</dbReference>
<dbReference type="InterPro" id="IPR009072">
    <property type="entry name" value="Histone-fold"/>
</dbReference>
<sequence>MCYITQRSEEPTICRSTLSPLFFKLTSHFKNSTKRVEQLQNICDDFETTLDYIDKWFRLERFPKSISWVGLEENEVRHADVLELAGEIAPELEDKLFDEITDLNRILAEIPDFLGISIEEKWKRIFRAQLPNLYALVSKVLAIPVSNAFVERVFSLCGAQWTDKRNLLEVETVKSLVQVKKTDSFAHVQQQHHSQQHRTKMARRRRKKEPRKVSYKLYVRRVLKEVHPGKEISMRALNIMNSFVIDALDRIATEATRMAHYDRRKTVTLRDMEFSCRLCLPDSMAKHANQKAQKTVTKFYAAKVRDRMRRTEMRRGEFAMMQMAAM</sequence>
<dbReference type="PRINTS" id="PR00621">
    <property type="entry name" value="HISTONEH2B"/>
</dbReference>
<feature type="domain" description="HAT C-terminal dimerisation" evidence="4">
    <location>
        <begin position="116"/>
        <end position="180"/>
    </location>
</feature>
<dbReference type="SUPFAM" id="SSF53098">
    <property type="entry name" value="Ribonuclease H-like"/>
    <property type="match status" value="1"/>
</dbReference>
<comment type="caution">
    <text evidence="5">The sequence shown here is derived from an EMBL/GenBank/DDBJ whole genome shotgun (WGS) entry which is preliminary data.</text>
</comment>
<dbReference type="InterPro" id="IPR000558">
    <property type="entry name" value="Histone_H2B"/>
</dbReference>
<gene>
    <name evidence="5" type="ORF">niasHT_018028</name>
</gene>
<evidence type="ECO:0000259" key="4">
    <source>
        <dbReference type="Pfam" id="PF05699"/>
    </source>
</evidence>
<evidence type="ECO:0008006" key="7">
    <source>
        <dbReference type="Google" id="ProtNLM"/>
    </source>
</evidence>
<dbReference type="InterPro" id="IPR007125">
    <property type="entry name" value="H2A/H2B/H3"/>
</dbReference>
<comment type="similarity">
    <text evidence="1">Belongs to the histone H2B family.</text>
</comment>
<protein>
    <recommendedName>
        <fullName evidence="7">Histone H2A/H2B/H3 domain-containing protein</fullName>
    </recommendedName>
</protein>
<dbReference type="SMART" id="SM00427">
    <property type="entry name" value="H2B"/>
    <property type="match status" value="1"/>
</dbReference>
<evidence type="ECO:0000313" key="6">
    <source>
        <dbReference type="Proteomes" id="UP001620626"/>
    </source>
</evidence>
<dbReference type="Gene3D" id="1.10.20.10">
    <property type="entry name" value="Histone, subunit A"/>
    <property type="match status" value="1"/>
</dbReference>
<evidence type="ECO:0000259" key="3">
    <source>
        <dbReference type="Pfam" id="PF00125"/>
    </source>
</evidence>
<evidence type="ECO:0000256" key="2">
    <source>
        <dbReference type="SAM" id="MobiDB-lite"/>
    </source>
</evidence>
<accession>A0ABD2L7R0</accession>
<name>A0ABD2L7R0_9BILA</name>
<dbReference type="AlphaFoldDB" id="A0ABD2L7R0"/>
<feature type="compositionally biased region" description="Basic residues" evidence="2">
    <location>
        <begin position="194"/>
        <end position="210"/>
    </location>
</feature>
<reference evidence="5 6" key="1">
    <citation type="submission" date="2024-10" db="EMBL/GenBank/DDBJ databases">
        <authorList>
            <person name="Kim D."/>
        </authorList>
    </citation>
    <scope>NUCLEOTIDE SEQUENCE [LARGE SCALE GENOMIC DNA]</scope>
    <source>
        <strain evidence="5">BH-2024</strain>
    </source>
</reference>
<organism evidence="5 6">
    <name type="scientific">Heterodera trifolii</name>
    <dbReference type="NCBI Taxonomy" id="157864"/>
    <lineage>
        <taxon>Eukaryota</taxon>
        <taxon>Metazoa</taxon>
        <taxon>Ecdysozoa</taxon>
        <taxon>Nematoda</taxon>
        <taxon>Chromadorea</taxon>
        <taxon>Rhabditida</taxon>
        <taxon>Tylenchina</taxon>
        <taxon>Tylenchomorpha</taxon>
        <taxon>Tylenchoidea</taxon>
        <taxon>Heteroderidae</taxon>
        <taxon>Heteroderinae</taxon>
        <taxon>Heterodera</taxon>
    </lineage>
</organism>
<dbReference type="EMBL" id="JBICBT010000516">
    <property type="protein sequence ID" value="KAL3111154.1"/>
    <property type="molecule type" value="Genomic_DNA"/>
</dbReference>
<dbReference type="SUPFAM" id="SSF47113">
    <property type="entry name" value="Histone-fold"/>
    <property type="match status" value="1"/>
</dbReference>
<evidence type="ECO:0000313" key="5">
    <source>
        <dbReference type="EMBL" id="KAL3111154.1"/>
    </source>
</evidence>
<dbReference type="PANTHER" id="PTHR23428">
    <property type="entry name" value="HISTONE H2B"/>
    <property type="match status" value="1"/>
</dbReference>
<proteinExistence type="inferred from homology"/>
<dbReference type="CDD" id="cd22910">
    <property type="entry name" value="HFD_H2B"/>
    <property type="match status" value="1"/>
</dbReference>
<dbReference type="Pfam" id="PF05699">
    <property type="entry name" value="Dimer_Tnp_hAT"/>
    <property type="match status" value="1"/>
</dbReference>
<dbReference type="Pfam" id="PF00125">
    <property type="entry name" value="Histone"/>
    <property type="match status" value="1"/>
</dbReference>
<dbReference type="GO" id="GO:0005634">
    <property type="term" value="C:nucleus"/>
    <property type="evidence" value="ECO:0007669"/>
    <property type="project" value="UniProtKB-ARBA"/>
</dbReference>
<feature type="domain" description="Core Histone H2A/H2B/H3" evidence="3">
    <location>
        <begin position="197"/>
        <end position="278"/>
    </location>
</feature>
<dbReference type="InterPro" id="IPR012337">
    <property type="entry name" value="RNaseH-like_sf"/>
</dbReference>
<feature type="region of interest" description="Disordered" evidence="2">
    <location>
        <begin position="187"/>
        <end position="210"/>
    </location>
</feature>
<evidence type="ECO:0000256" key="1">
    <source>
        <dbReference type="ARBA" id="ARBA00006846"/>
    </source>
</evidence>
<dbReference type="InterPro" id="IPR008906">
    <property type="entry name" value="HATC_C_dom"/>
</dbReference>